<comment type="caution">
    <text evidence="1">The sequence shown here is derived from an EMBL/GenBank/DDBJ whole genome shotgun (WGS) entry which is preliminary data.</text>
</comment>
<dbReference type="EMBL" id="LAZR01009721">
    <property type="protein sequence ID" value="KKM70947.1"/>
    <property type="molecule type" value="Genomic_DNA"/>
</dbReference>
<proteinExistence type="predicted"/>
<name>A0A0F9MP53_9ZZZZ</name>
<protein>
    <submittedName>
        <fullName evidence="1">Uncharacterized protein</fullName>
    </submittedName>
</protein>
<evidence type="ECO:0000313" key="1">
    <source>
        <dbReference type="EMBL" id="KKM70947.1"/>
    </source>
</evidence>
<sequence>MGCPLRMGSVASRNSQPAYGYTLSPVSVLRNDPQRQVRRDGSFALY</sequence>
<reference evidence="1" key="1">
    <citation type="journal article" date="2015" name="Nature">
        <title>Complex archaea that bridge the gap between prokaryotes and eukaryotes.</title>
        <authorList>
            <person name="Spang A."/>
            <person name="Saw J.H."/>
            <person name="Jorgensen S.L."/>
            <person name="Zaremba-Niedzwiedzka K."/>
            <person name="Martijn J."/>
            <person name="Lind A.E."/>
            <person name="van Eijk R."/>
            <person name="Schleper C."/>
            <person name="Guy L."/>
            <person name="Ettema T.J."/>
        </authorList>
    </citation>
    <scope>NUCLEOTIDE SEQUENCE</scope>
</reference>
<organism evidence="1">
    <name type="scientific">marine sediment metagenome</name>
    <dbReference type="NCBI Taxonomy" id="412755"/>
    <lineage>
        <taxon>unclassified sequences</taxon>
        <taxon>metagenomes</taxon>
        <taxon>ecological metagenomes</taxon>
    </lineage>
</organism>
<accession>A0A0F9MP53</accession>
<gene>
    <name evidence="1" type="ORF">LCGC14_1435410</name>
</gene>
<dbReference type="AlphaFoldDB" id="A0A0F9MP53"/>
<feature type="non-terminal residue" evidence="1">
    <location>
        <position position="46"/>
    </location>
</feature>